<dbReference type="OrthoDB" id="1685003at2759"/>
<protein>
    <submittedName>
        <fullName evidence="1">Uncharacterized protein</fullName>
    </submittedName>
</protein>
<dbReference type="EMBL" id="JADFTS010000007">
    <property type="protein sequence ID" value="KAF9599192.1"/>
    <property type="molecule type" value="Genomic_DNA"/>
</dbReference>
<evidence type="ECO:0000313" key="2">
    <source>
        <dbReference type="Proteomes" id="UP000631114"/>
    </source>
</evidence>
<gene>
    <name evidence="1" type="ORF">IFM89_035651</name>
</gene>
<keyword evidence="2" id="KW-1185">Reference proteome</keyword>
<dbReference type="PANTHER" id="PTHR31860">
    <property type="entry name" value="HEAT-INDUCIBLE TRANSCRIPTION REPRESSOR (DUF639)-RELATED"/>
    <property type="match status" value="1"/>
</dbReference>
<reference evidence="1 2" key="1">
    <citation type="submission" date="2020-10" db="EMBL/GenBank/DDBJ databases">
        <title>The Coptis chinensis genome and diversification of protoberbering-type alkaloids.</title>
        <authorList>
            <person name="Wang B."/>
            <person name="Shu S."/>
            <person name="Song C."/>
            <person name="Liu Y."/>
        </authorList>
    </citation>
    <scope>NUCLEOTIDE SEQUENCE [LARGE SCALE GENOMIC DNA]</scope>
    <source>
        <strain evidence="1">HL-2020</strain>
        <tissue evidence="1">Leaf</tissue>
    </source>
</reference>
<dbReference type="PANTHER" id="PTHR31860:SF5">
    <property type="entry name" value="ARGH (DUF639)"/>
    <property type="match status" value="1"/>
</dbReference>
<proteinExistence type="predicted"/>
<accession>A0A835HIZ7</accession>
<name>A0A835HIZ7_9MAGN</name>
<dbReference type="AlphaFoldDB" id="A0A835HIZ7"/>
<comment type="caution">
    <text evidence="1">The sequence shown here is derived from an EMBL/GenBank/DDBJ whole genome shotgun (WGS) entry which is preliminary data.</text>
</comment>
<sequence length="141" mass="16087">MSPVSKPTVHLGPGVDFLLTRFVTIFGLGGDETLLIRNFKDDDSEEEETSFFHWALDTTVDGLVEEFEVGYKFETGDYSRKLIEFCSSKALTRVCCYVEENINDGSFSRFTFDMMLAWERPRSGDEKSSSYTVCTSFSYEV</sequence>
<dbReference type="Proteomes" id="UP000631114">
    <property type="component" value="Unassembled WGS sequence"/>
</dbReference>
<evidence type="ECO:0000313" key="1">
    <source>
        <dbReference type="EMBL" id="KAF9599192.1"/>
    </source>
</evidence>
<organism evidence="1 2">
    <name type="scientific">Coptis chinensis</name>
    <dbReference type="NCBI Taxonomy" id="261450"/>
    <lineage>
        <taxon>Eukaryota</taxon>
        <taxon>Viridiplantae</taxon>
        <taxon>Streptophyta</taxon>
        <taxon>Embryophyta</taxon>
        <taxon>Tracheophyta</taxon>
        <taxon>Spermatophyta</taxon>
        <taxon>Magnoliopsida</taxon>
        <taxon>Ranunculales</taxon>
        <taxon>Ranunculaceae</taxon>
        <taxon>Coptidoideae</taxon>
        <taxon>Coptis</taxon>
    </lineage>
</organism>